<sequence length="101" mass="11934">MGNKFRTILLQDIEIFISSLPFDDQDKISGAIEALSDKKFGSVYIRQLKGDIKELKVKKYRLIFFIHEEIVYFVRIFIKKTNKTPKNEIDMAEKNYKLITN</sequence>
<dbReference type="EMBL" id="MFVL01000025">
    <property type="protein sequence ID" value="OGJ00934.1"/>
    <property type="molecule type" value="Genomic_DNA"/>
</dbReference>
<dbReference type="Pfam" id="PF05973">
    <property type="entry name" value="Gp49"/>
    <property type="match status" value="1"/>
</dbReference>
<proteinExistence type="predicted"/>
<evidence type="ECO:0008006" key="3">
    <source>
        <dbReference type="Google" id="ProtNLM"/>
    </source>
</evidence>
<accession>A0A1F6Y3I3</accession>
<name>A0A1F6Y3I3_9BACT</name>
<evidence type="ECO:0000313" key="1">
    <source>
        <dbReference type="EMBL" id="OGJ00934.1"/>
    </source>
</evidence>
<dbReference type="AlphaFoldDB" id="A0A1F6Y3I3"/>
<comment type="caution">
    <text evidence="1">The sequence shown here is derived from an EMBL/GenBank/DDBJ whole genome shotgun (WGS) entry which is preliminary data.</text>
</comment>
<reference evidence="1 2" key="1">
    <citation type="journal article" date="2016" name="Nat. Commun.">
        <title>Thousands of microbial genomes shed light on interconnected biogeochemical processes in an aquifer system.</title>
        <authorList>
            <person name="Anantharaman K."/>
            <person name="Brown C.T."/>
            <person name="Hug L.A."/>
            <person name="Sharon I."/>
            <person name="Castelle C.J."/>
            <person name="Probst A.J."/>
            <person name="Thomas B.C."/>
            <person name="Singh A."/>
            <person name="Wilkins M.J."/>
            <person name="Karaoz U."/>
            <person name="Brodie E.L."/>
            <person name="Williams K.H."/>
            <person name="Hubbard S.S."/>
            <person name="Banfield J.F."/>
        </authorList>
    </citation>
    <scope>NUCLEOTIDE SEQUENCE [LARGE SCALE GENOMIC DNA]</scope>
</reference>
<evidence type="ECO:0000313" key="2">
    <source>
        <dbReference type="Proteomes" id="UP000177693"/>
    </source>
</evidence>
<organism evidence="1 2">
    <name type="scientific">Candidatus Nomurabacteria bacterium RIFCSPLOWO2_02_FULL_40_67</name>
    <dbReference type="NCBI Taxonomy" id="1801787"/>
    <lineage>
        <taxon>Bacteria</taxon>
        <taxon>Candidatus Nomuraibacteriota</taxon>
    </lineage>
</organism>
<gene>
    <name evidence="1" type="ORF">A3I23_01575</name>
</gene>
<protein>
    <recommendedName>
        <fullName evidence="3">Addiction module toxin RelE</fullName>
    </recommendedName>
</protein>
<dbReference type="InterPro" id="IPR009241">
    <property type="entry name" value="HigB-like"/>
</dbReference>
<dbReference type="Gene3D" id="3.30.2310.20">
    <property type="entry name" value="RelE-like"/>
    <property type="match status" value="1"/>
</dbReference>
<dbReference type="SUPFAM" id="SSF143011">
    <property type="entry name" value="RelE-like"/>
    <property type="match status" value="1"/>
</dbReference>
<dbReference type="Proteomes" id="UP000177693">
    <property type="component" value="Unassembled WGS sequence"/>
</dbReference>
<dbReference type="InterPro" id="IPR035093">
    <property type="entry name" value="RelE/ParE_toxin_dom_sf"/>
</dbReference>